<comment type="caution">
    <text evidence="3">The sequence shown here is derived from an EMBL/GenBank/DDBJ whole genome shotgun (WGS) entry which is preliminary data.</text>
</comment>
<keyword evidence="4" id="KW-1185">Reference proteome</keyword>
<accession>A0A2G8SHM4</accession>
<dbReference type="Pfam" id="PF00651">
    <property type="entry name" value="BTB"/>
    <property type="match status" value="1"/>
</dbReference>
<sequence>MSCASAPARKRARVEDEDRAGDPRLPASGLEKDDDVWLSDGSIVVVAAADNVAFRVHKSTLARRSEIFRDLFSLPNADAATAEAIEGCPVVHISDASDDIRHLFLVLCCGKNYYYDGDVLLAVPFEVLASLIRMAHKYAIPDVLDHALSRLKRYYPSDLAAWRDSASRARYVTTRPEHAPEVVALARLTDTPSLLPSALLLCTGLLTTYGLPRAGGAFEFKLAALPVPDQALLIAAWGYLINLCAERALCLLAAVPCAGCTQPEVCRAAKDAPLVALRGGAASSAGPLFYDRDPLQPMAPALWDEAQWWMLCASCRKALVDADDAEMRWVWSGLPSMFGVKIDGDGWPSAPGEVQREILTFGPVDDAEPELEDNDA</sequence>
<name>A0A2G8SHM4_9APHY</name>
<evidence type="ECO:0000313" key="3">
    <source>
        <dbReference type="EMBL" id="PIL33269.1"/>
    </source>
</evidence>
<gene>
    <name evidence="3" type="ORF">GSI_04719</name>
</gene>
<dbReference type="InterPro" id="IPR011333">
    <property type="entry name" value="SKP1/BTB/POZ_sf"/>
</dbReference>
<feature type="domain" description="BTB" evidence="2">
    <location>
        <begin position="39"/>
        <end position="107"/>
    </location>
</feature>
<dbReference type="STRING" id="1077348.A0A2G8SHM4"/>
<evidence type="ECO:0000259" key="2">
    <source>
        <dbReference type="PROSITE" id="PS50097"/>
    </source>
</evidence>
<organism evidence="3 4">
    <name type="scientific">Ganoderma sinense ZZ0214-1</name>
    <dbReference type="NCBI Taxonomy" id="1077348"/>
    <lineage>
        <taxon>Eukaryota</taxon>
        <taxon>Fungi</taxon>
        <taxon>Dikarya</taxon>
        <taxon>Basidiomycota</taxon>
        <taxon>Agaricomycotina</taxon>
        <taxon>Agaricomycetes</taxon>
        <taxon>Polyporales</taxon>
        <taxon>Polyporaceae</taxon>
        <taxon>Ganoderma</taxon>
    </lineage>
</organism>
<dbReference type="InterPro" id="IPR000210">
    <property type="entry name" value="BTB/POZ_dom"/>
</dbReference>
<proteinExistence type="predicted"/>
<dbReference type="Proteomes" id="UP000230002">
    <property type="component" value="Unassembled WGS sequence"/>
</dbReference>
<feature type="region of interest" description="Disordered" evidence="1">
    <location>
        <begin position="1"/>
        <end position="27"/>
    </location>
</feature>
<feature type="compositionally biased region" description="Basic and acidic residues" evidence="1">
    <location>
        <begin position="13"/>
        <end position="22"/>
    </location>
</feature>
<dbReference type="AlphaFoldDB" id="A0A2G8SHM4"/>
<dbReference type="SMART" id="SM00225">
    <property type="entry name" value="BTB"/>
    <property type="match status" value="1"/>
</dbReference>
<dbReference type="EMBL" id="AYKW01000008">
    <property type="protein sequence ID" value="PIL33269.1"/>
    <property type="molecule type" value="Genomic_DNA"/>
</dbReference>
<evidence type="ECO:0000313" key="4">
    <source>
        <dbReference type="Proteomes" id="UP000230002"/>
    </source>
</evidence>
<dbReference type="PROSITE" id="PS50097">
    <property type="entry name" value="BTB"/>
    <property type="match status" value="1"/>
</dbReference>
<dbReference type="SUPFAM" id="SSF54695">
    <property type="entry name" value="POZ domain"/>
    <property type="match status" value="1"/>
</dbReference>
<dbReference type="Gene3D" id="3.30.710.10">
    <property type="entry name" value="Potassium Channel Kv1.1, Chain A"/>
    <property type="match status" value="1"/>
</dbReference>
<dbReference type="OrthoDB" id="2800059at2759"/>
<reference evidence="3 4" key="1">
    <citation type="journal article" date="2015" name="Sci. Rep.">
        <title>Chromosome-level genome map provides insights into diverse defense mechanisms in the medicinal fungus Ganoderma sinense.</title>
        <authorList>
            <person name="Zhu Y."/>
            <person name="Xu J."/>
            <person name="Sun C."/>
            <person name="Zhou S."/>
            <person name="Xu H."/>
            <person name="Nelson D.R."/>
            <person name="Qian J."/>
            <person name="Song J."/>
            <person name="Luo H."/>
            <person name="Xiang L."/>
            <person name="Li Y."/>
            <person name="Xu Z."/>
            <person name="Ji A."/>
            <person name="Wang L."/>
            <person name="Lu S."/>
            <person name="Hayward A."/>
            <person name="Sun W."/>
            <person name="Li X."/>
            <person name="Schwartz D.C."/>
            <person name="Wang Y."/>
            <person name="Chen S."/>
        </authorList>
    </citation>
    <scope>NUCLEOTIDE SEQUENCE [LARGE SCALE GENOMIC DNA]</scope>
    <source>
        <strain evidence="3 4">ZZ0214-1</strain>
    </source>
</reference>
<evidence type="ECO:0000256" key="1">
    <source>
        <dbReference type="SAM" id="MobiDB-lite"/>
    </source>
</evidence>
<protein>
    <recommendedName>
        <fullName evidence="2">BTB domain-containing protein</fullName>
    </recommendedName>
</protein>